<keyword evidence="3" id="KW-0949">S-adenosyl-L-methionine</keyword>
<keyword evidence="2" id="KW-0808">Transferase</keyword>
<dbReference type="Pfam" id="PF01234">
    <property type="entry name" value="NNMT_PNMT_TEMT"/>
    <property type="match status" value="1"/>
</dbReference>
<dbReference type="SUPFAM" id="SSF53335">
    <property type="entry name" value="S-adenosyl-L-methionine-dependent methyltransferases"/>
    <property type="match status" value="1"/>
</dbReference>
<keyword evidence="1" id="KW-0489">Methyltransferase</keyword>
<name>A0A3N1D780_9ACTN</name>
<dbReference type="GO" id="GO:0008168">
    <property type="term" value="F:methyltransferase activity"/>
    <property type="evidence" value="ECO:0007669"/>
    <property type="project" value="UniProtKB-KW"/>
</dbReference>
<dbReference type="EMBL" id="RJKE01000001">
    <property type="protein sequence ID" value="ROO89329.1"/>
    <property type="molecule type" value="Genomic_DNA"/>
</dbReference>
<accession>A0A3N1D780</accession>
<evidence type="ECO:0000256" key="2">
    <source>
        <dbReference type="ARBA" id="ARBA00022679"/>
    </source>
</evidence>
<dbReference type="PANTHER" id="PTHR10867">
    <property type="entry name" value="NNMT/PNMT/TEMT FAMILY MEMBER"/>
    <property type="match status" value="1"/>
</dbReference>
<dbReference type="PROSITE" id="PS51681">
    <property type="entry name" value="SAM_MT_NNMT_PNMT_TEMT"/>
    <property type="match status" value="1"/>
</dbReference>
<reference evidence="4 5" key="1">
    <citation type="submission" date="2018-11" db="EMBL/GenBank/DDBJ databases">
        <title>Sequencing the genomes of 1000 actinobacteria strains.</title>
        <authorList>
            <person name="Klenk H.-P."/>
        </authorList>
    </citation>
    <scope>NUCLEOTIDE SEQUENCE [LARGE SCALE GENOMIC DNA]</scope>
    <source>
        <strain evidence="4 5">DSM 44254</strain>
    </source>
</reference>
<dbReference type="InterPro" id="IPR000940">
    <property type="entry name" value="NNMT_TEMT_trans"/>
</dbReference>
<gene>
    <name evidence="4" type="ORF">EDD29_7019</name>
</gene>
<evidence type="ECO:0000313" key="4">
    <source>
        <dbReference type="EMBL" id="ROO89329.1"/>
    </source>
</evidence>
<dbReference type="NCBIfam" id="NF040568">
    <property type="entry name" value="SCO2525_fam"/>
    <property type="match status" value="1"/>
</dbReference>
<dbReference type="Gene3D" id="3.40.50.150">
    <property type="entry name" value="Vaccinia Virus protein VP39"/>
    <property type="match status" value="1"/>
</dbReference>
<dbReference type="Proteomes" id="UP000272400">
    <property type="component" value="Unassembled WGS sequence"/>
</dbReference>
<proteinExistence type="predicted"/>
<sequence>MPRRFNADLEWDALDPEDYCRKNYENIHENDAVFIVKLRDFFSSRLRGRTRLRGVDVGAGGNLYPALSMLPYCDELTLIDYSRPNIRWLLDHTTDYAPGRVDMTAWRQFWNVLVEDVSYARVPDPWRALRERSRVHRQSVFGLRPAQWDLGTMFFVAESISASEEEFRSAVSGFIDALKPGAPFVMAFMEKSEGWRVGERAFPAVSVCDSDVLDSMSRGAEVHELIRLGTGNPLRPGYSGMILVCGTKNPDHEGMGE</sequence>
<dbReference type="AlphaFoldDB" id="A0A3N1D780"/>
<evidence type="ECO:0000313" key="5">
    <source>
        <dbReference type="Proteomes" id="UP000272400"/>
    </source>
</evidence>
<evidence type="ECO:0000256" key="1">
    <source>
        <dbReference type="ARBA" id="ARBA00022603"/>
    </source>
</evidence>
<dbReference type="GO" id="GO:0032259">
    <property type="term" value="P:methylation"/>
    <property type="evidence" value="ECO:0007669"/>
    <property type="project" value="UniProtKB-KW"/>
</dbReference>
<organism evidence="4 5">
    <name type="scientific">Actinocorallia herbida</name>
    <dbReference type="NCBI Taxonomy" id="58109"/>
    <lineage>
        <taxon>Bacteria</taxon>
        <taxon>Bacillati</taxon>
        <taxon>Actinomycetota</taxon>
        <taxon>Actinomycetes</taxon>
        <taxon>Streptosporangiales</taxon>
        <taxon>Thermomonosporaceae</taxon>
        <taxon>Actinocorallia</taxon>
    </lineage>
</organism>
<dbReference type="PANTHER" id="PTHR10867:SF17">
    <property type="entry name" value="NICOTINAMIDE N-METHYLTRANSFERASE"/>
    <property type="match status" value="1"/>
</dbReference>
<keyword evidence="5" id="KW-1185">Reference proteome</keyword>
<protein>
    <submittedName>
        <fullName evidence="4">NNMT/PNMT/TEMT family protein</fullName>
    </submittedName>
</protein>
<comment type="caution">
    <text evidence="4">The sequence shown here is derived from an EMBL/GenBank/DDBJ whole genome shotgun (WGS) entry which is preliminary data.</text>
</comment>
<dbReference type="InterPro" id="IPR029063">
    <property type="entry name" value="SAM-dependent_MTases_sf"/>
</dbReference>
<evidence type="ECO:0000256" key="3">
    <source>
        <dbReference type="ARBA" id="ARBA00022691"/>
    </source>
</evidence>